<organism evidence="2">
    <name type="scientific">Zea mays</name>
    <name type="common">Maize</name>
    <dbReference type="NCBI Taxonomy" id="4577"/>
    <lineage>
        <taxon>Eukaryota</taxon>
        <taxon>Viridiplantae</taxon>
        <taxon>Streptophyta</taxon>
        <taxon>Embryophyta</taxon>
        <taxon>Tracheophyta</taxon>
        <taxon>Spermatophyta</taxon>
        <taxon>Magnoliopsida</taxon>
        <taxon>Liliopsida</taxon>
        <taxon>Poales</taxon>
        <taxon>Poaceae</taxon>
        <taxon>PACMAD clade</taxon>
        <taxon>Panicoideae</taxon>
        <taxon>Andropogonodae</taxon>
        <taxon>Andropogoneae</taxon>
        <taxon>Tripsacinae</taxon>
        <taxon>Zea</taxon>
    </lineage>
</organism>
<dbReference type="EMBL" id="EU957609">
    <property type="protein sequence ID" value="ACG29727.1"/>
    <property type="molecule type" value="mRNA"/>
</dbReference>
<dbReference type="AlphaFoldDB" id="B6SXZ4"/>
<name>B6SXZ4_MAIZE</name>
<sequence length="114" mass="11926">MMAMPTADATELTVEVRRAPDTASAEVAHSTTTAIGSSRLKPSASAGTWMRSASLSRPMSAARYDVQDRPRPAAPTTASSRMFPAAMNAARSPSSTRRYENEPPADGISPASSA</sequence>
<proteinExistence type="evidence at transcript level"/>
<feature type="region of interest" description="Disordered" evidence="1">
    <location>
        <begin position="1"/>
        <end position="114"/>
    </location>
</feature>
<reference evidence="2" key="1">
    <citation type="journal article" date="2009" name="Plant Mol. Biol.">
        <title>Insights into corn genes derived from large-scale cDNA sequencing.</title>
        <authorList>
            <person name="Alexandrov N.N."/>
            <person name="Brover V.V."/>
            <person name="Freidin S."/>
            <person name="Troukhan M.E."/>
            <person name="Tatarinova T.V."/>
            <person name="Zhang H."/>
            <person name="Swaller T.J."/>
            <person name="Lu Y.P."/>
            <person name="Bouck J."/>
            <person name="Flavell R.B."/>
            <person name="Feldmann K.A."/>
        </authorList>
    </citation>
    <scope>NUCLEOTIDE SEQUENCE</scope>
</reference>
<accession>B6SXZ4</accession>
<evidence type="ECO:0000313" key="2">
    <source>
        <dbReference type="EMBL" id="ACG29727.1"/>
    </source>
</evidence>
<protein>
    <submittedName>
        <fullName evidence="2">Uncharacterized protein</fullName>
    </submittedName>
</protein>
<evidence type="ECO:0000256" key="1">
    <source>
        <dbReference type="SAM" id="MobiDB-lite"/>
    </source>
</evidence>